<feature type="compositionally biased region" description="Polar residues" evidence="1">
    <location>
        <begin position="427"/>
        <end position="449"/>
    </location>
</feature>
<dbReference type="EMBL" id="JBIMZQ010000013">
    <property type="protein sequence ID" value="KAL3667538.1"/>
    <property type="molecule type" value="Genomic_DNA"/>
</dbReference>
<dbReference type="PANTHER" id="PTHR13056">
    <property type="entry name" value="VACUOLAR FUSION PROTEIN CCZ1 HOMOLOG-RELATED"/>
    <property type="match status" value="1"/>
</dbReference>
<evidence type="ECO:0000259" key="2">
    <source>
        <dbReference type="Pfam" id="PF19033"/>
    </source>
</evidence>
<protein>
    <recommendedName>
        <fullName evidence="2">CCZ1/INTU/HPS4 third Longin domain-containing protein</fullName>
    </recommendedName>
</protein>
<feature type="compositionally biased region" description="Basic and acidic residues" evidence="1">
    <location>
        <begin position="376"/>
        <end position="385"/>
    </location>
</feature>
<reference evidence="3 4" key="1">
    <citation type="submission" date="2024-09" db="EMBL/GenBank/DDBJ databases">
        <title>Genome sequencing and assembly of Phytophthora oleae, isolate VK10A, causative agent of rot of olive drupes.</title>
        <authorList>
            <person name="Conti Taguali S."/>
            <person name="Riolo M."/>
            <person name="La Spada F."/>
            <person name="Cacciola S.O."/>
            <person name="Dionisio G."/>
        </authorList>
    </citation>
    <scope>NUCLEOTIDE SEQUENCE [LARGE SCALE GENOMIC DNA]</scope>
    <source>
        <strain evidence="3 4">VK10A</strain>
    </source>
</reference>
<dbReference type="PANTHER" id="PTHR13056:SF0">
    <property type="entry name" value="VACUOLAR FUSION PROTEIN CCZ1 HOMOLOG-RELATED"/>
    <property type="match status" value="1"/>
</dbReference>
<dbReference type="Proteomes" id="UP001632037">
    <property type="component" value="Unassembled WGS sequence"/>
</dbReference>
<comment type="caution">
    <text evidence="3">The sequence shown here is derived from an EMBL/GenBank/DDBJ whole genome shotgun (WGS) entry which is preliminary data.</text>
</comment>
<evidence type="ECO:0000313" key="4">
    <source>
        <dbReference type="Proteomes" id="UP001632037"/>
    </source>
</evidence>
<dbReference type="InterPro" id="IPR043989">
    <property type="entry name" value="CCZ1/INTU/HSP4_longin_3"/>
</dbReference>
<evidence type="ECO:0000313" key="3">
    <source>
        <dbReference type="EMBL" id="KAL3667538.1"/>
    </source>
</evidence>
<evidence type="ECO:0000256" key="1">
    <source>
        <dbReference type="SAM" id="MobiDB-lite"/>
    </source>
</evidence>
<dbReference type="InterPro" id="IPR013176">
    <property type="entry name" value="Ccz1"/>
</dbReference>
<dbReference type="AlphaFoldDB" id="A0ABD3FLA3"/>
<feature type="compositionally biased region" description="Basic residues" evidence="1">
    <location>
        <begin position="386"/>
        <end position="398"/>
    </location>
</feature>
<keyword evidence="4" id="KW-1185">Reference proteome</keyword>
<gene>
    <name evidence="3" type="ORF">V7S43_007093</name>
</gene>
<feature type="domain" description="CCZ1/INTU/HPS4 third Longin" evidence="2">
    <location>
        <begin position="607"/>
        <end position="710"/>
    </location>
</feature>
<proteinExistence type="predicted"/>
<sequence>MQEADVLLLWHEALGSDDEQAGEDELRARVLYSQEDSDDGERLLQSLHLVQGLLAFVRMLHRSREEEKVETPNPIDWRPEWASVTLSRRRFFILEVEPQIFMALGVHPTVEIKDHRLGYEAQLRDMHGMFRLFFGSIDSNLRLLPSEGERILTTTKKYADGMDFLMDVAAMRKRLRKLRLAIDSHTHNHPSDGDTKNDDNVMAKLQEDKLAVEEELEALVVQSPAAILQRKCANFFPTLLQALDARGTSGLSELQGLGYFPMDQSTFLALQTFVNSFHTEWKLSEGSNIADSSALFFKGNLLWSSMETTTLQLLYKFLRLREERGMTVIRGDETQAPHTDVIPTNNDEPELWMRDAYEDTFLPVWSSKLSYTECDAVSRTEDGPPHSRRAARSLHKQHPVPLSTFTSDAPPSSGGGISLLTSSSTPRSGTAAESSPFGSPSHSPASSTRFGGPRSNGASPASSRSAMKARARSISFRNAGLLLKNGCFLKLLHASRGKLSDNAWGAVWNPLIFPLDAVPTPSKEPFIKHRVVVWHEADLTMLILFRLDGMELDSLSTQRSLKGATLERLEDYLEGQQRFQSLAQLILARYNAFFAPEKNAPNLHPLPPFLYINRINLAFRMQYVPRLLKSKEDDLFPLPVKLLSHYFPASALALVNELHAELHKSSSADNREICVRTRHAGWVLAKKSEASHRELYIFFDSKISSVYDLSDSLQILLHDQFGNVLF</sequence>
<feature type="region of interest" description="Disordered" evidence="1">
    <location>
        <begin position="376"/>
        <end position="466"/>
    </location>
</feature>
<accession>A0ABD3FLA3</accession>
<dbReference type="Pfam" id="PF19033">
    <property type="entry name" value="Intu_longin_3"/>
    <property type="match status" value="1"/>
</dbReference>
<organism evidence="3 4">
    <name type="scientific">Phytophthora oleae</name>
    <dbReference type="NCBI Taxonomy" id="2107226"/>
    <lineage>
        <taxon>Eukaryota</taxon>
        <taxon>Sar</taxon>
        <taxon>Stramenopiles</taxon>
        <taxon>Oomycota</taxon>
        <taxon>Peronosporomycetes</taxon>
        <taxon>Peronosporales</taxon>
        <taxon>Peronosporaceae</taxon>
        <taxon>Phytophthora</taxon>
    </lineage>
</organism>
<name>A0ABD3FLA3_9STRA</name>